<dbReference type="VEuPathDB" id="FungiDB:MMYC01_203079"/>
<comment type="caution">
    <text evidence="2">The sequence shown here is derived from an EMBL/GenBank/DDBJ whole genome shotgun (WGS) entry which is preliminary data.</text>
</comment>
<dbReference type="OrthoDB" id="5352317at2759"/>
<evidence type="ECO:0000313" key="3">
    <source>
        <dbReference type="Proteomes" id="UP000078237"/>
    </source>
</evidence>
<keyword evidence="1" id="KW-0732">Signal</keyword>
<reference evidence="2 3" key="1">
    <citation type="journal article" date="2016" name="Genome Announc.">
        <title>Genome Sequence of Madurella mycetomatis mm55, Isolated from a Human Mycetoma Case in Sudan.</title>
        <authorList>
            <person name="Smit S."/>
            <person name="Derks M.F."/>
            <person name="Bervoets S."/>
            <person name="Fahal A."/>
            <person name="van Leeuwen W."/>
            <person name="van Belkum A."/>
            <person name="van de Sande W.W."/>
        </authorList>
    </citation>
    <scope>NUCLEOTIDE SEQUENCE [LARGE SCALE GENOMIC DNA]</scope>
    <source>
        <strain evidence="3">mm55</strain>
    </source>
</reference>
<keyword evidence="3" id="KW-1185">Reference proteome</keyword>
<evidence type="ECO:0000256" key="1">
    <source>
        <dbReference type="SAM" id="SignalP"/>
    </source>
</evidence>
<evidence type="ECO:0008006" key="4">
    <source>
        <dbReference type="Google" id="ProtNLM"/>
    </source>
</evidence>
<organism evidence="2 3">
    <name type="scientific">Madurella mycetomatis</name>
    <dbReference type="NCBI Taxonomy" id="100816"/>
    <lineage>
        <taxon>Eukaryota</taxon>
        <taxon>Fungi</taxon>
        <taxon>Dikarya</taxon>
        <taxon>Ascomycota</taxon>
        <taxon>Pezizomycotina</taxon>
        <taxon>Sordariomycetes</taxon>
        <taxon>Sordariomycetidae</taxon>
        <taxon>Sordariales</taxon>
        <taxon>Sordariales incertae sedis</taxon>
        <taxon>Madurella</taxon>
    </lineage>
</organism>
<sequence>MHFNTAILSLVAAASNAFAAPALESRSEAVSAMAAVPQWTIKSFTRTCNAEDTSCTVSFGIDTKTSPVIKCSYTVTGAPASRASTDGIVCGPYTISSGWSGQFGPEEGFTTWSVVDWNRRLIAWPAYTDRELVNGVAVTPDKSYAPQTLA</sequence>
<evidence type="ECO:0000313" key="2">
    <source>
        <dbReference type="EMBL" id="KXX81403.1"/>
    </source>
</evidence>
<feature type="signal peptide" evidence="1">
    <location>
        <begin position="1"/>
        <end position="19"/>
    </location>
</feature>
<gene>
    <name evidence="2" type="ORF">MMYC01_203079</name>
</gene>
<feature type="chain" id="PRO_5008043894" description="Small secreted protein" evidence="1">
    <location>
        <begin position="20"/>
        <end position="150"/>
    </location>
</feature>
<protein>
    <recommendedName>
        <fullName evidence="4">Small secreted protein</fullName>
    </recommendedName>
</protein>
<proteinExistence type="predicted"/>
<accession>A0A175WCN7</accession>
<dbReference type="Proteomes" id="UP000078237">
    <property type="component" value="Unassembled WGS sequence"/>
</dbReference>
<name>A0A175WCN7_9PEZI</name>
<dbReference type="EMBL" id="LCTW02000036">
    <property type="protein sequence ID" value="KXX81403.1"/>
    <property type="molecule type" value="Genomic_DNA"/>
</dbReference>
<dbReference type="AlphaFoldDB" id="A0A175WCN7"/>